<reference evidence="1 2" key="1">
    <citation type="journal article" date="2017" name="Int. J. Syst. Evol. Microbiol.">
        <title>Erythrobacter aquimixticola sp. nov., isolated from the junction between the ocean and a freshwater spring.</title>
        <authorList>
            <person name="Park S."/>
            <person name="Jung Y.T."/>
            <person name="Choi S.J."/>
            <person name="Yoon J.H."/>
        </authorList>
    </citation>
    <scope>NUCLEOTIDE SEQUENCE [LARGE SCALE GENOMIC DNA]</scope>
    <source>
        <strain evidence="1 2">JSSK-14</strain>
    </source>
</reference>
<comment type="caution">
    <text evidence="1">The sequence shown here is derived from an EMBL/GenBank/DDBJ whole genome shotgun (WGS) entry which is preliminary data.</text>
</comment>
<name>A0A419RQL7_9SPHN</name>
<proteinExistence type="predicted"/>
<protein>
    <submittedName>
        <fullName evidence="1">Uncharacterized protein</fullName>
    </submittedName>
</protein>
<keyword evidence="2" id="KW-1185">Reference proteome</keyword>
<dbReference type="EMBL" id="RAHX01000001">
    <property type="protein sequence ID" value="RJY08071.1"/>
    <property type="molecule type" value="Genomic_DNA"/>
</dbReference>
<sequence>MVVTPTYDNWQDAPATPGNWNYVADPSETLAIFAVGRAADTTEFIVRCNLAARRISLARAGIAQGQVEMLVRTETQDRLLTASPTRGAADLLVAELSPNDNLLDAIAFSKGRFAVETGATLPVYLPAYPEITRVIEDCRR</sequence>
<evidence type="ECO:0000313" key="1">
    <source>
        <dbReference type="EMBL" id="RJY08071.1"/>
    </source>
</evidence>
<dbReference type="RefSeq" id="WP_120046961.1">
    <property type="nucleotide sequence ID" value="NZ_RAHX01000001.1"/>
</dbReference>
<organism evidence="1 2">
    <name type="scientific">Aurantiacibacter aquimixticola</name>
    <dbReference type="NCBI Taxonomy" id="1958945"/>
    <lineage>
        <taxon>Bacteria</taxon>
        <taxon>Pseudomonadati</taxon>
        <taxon>Pseudomonadota</taxon>
        <taxon>Alphaproteobacteria</taxon>
        <taxon>Sphingomonadales</taxon>
        <taxon>Erythrobacteraceae</taxon>
        <taxon>Aurantiacibacter</taxon>
    </lineage>
</organism>
<dbReference type="Proteomes" id="UP000285232">
    <property type="component" value="Unassembled WGS sequence"/>
</dbReference>
<evidence type="ECO:0000313" key="2">
    <source>
        <dbReference type="Proteomes" id="UP000285232"/>
    </source>
</evidence>
<dbReference type="OrthoDB" id="7629232at2"/>
<accession>A0A419RQL7</accession>
<dbReference type="AlphaFoldDB" id="A0A419RQL7"/>
<gene>
    <name evidence="1" type="ORF">D6201_00695</name>
</gene>